<name>A0ABS7NBG4_9RHOB</name>
<proteinExistence type="predicted"/>
<protein>
    <recommendedName>
        <fullName evidence="3">DUF1376 domain-containing protein</fullName>
    </recommendedName>
</protein>
<dbReference type="EMBL" id="JAHVJA010000001">
    <property type="protein sequence ID" value="MBY6138541.1"/>
    <property type="molecule type" value="Genomic_DNA"/>
</dbReference>
<organism evidence="1 2">
    <name type="scientific">Leisingera daeponensis</name>
    <dbReference type="NCBI Taxonomy" id="405746"/>
    <lineage>
        <taxon>Bacteria</taxon>
        <taxon>Pseudomonadati</taxon>
        <taxon>Pseudomonadota</taxon>
        <taxon>Alphaproteobacteria</taxon>
        <taxon>Rhodobacterales</taxon>
        <taxon>Roseobacteraceae</taxon>
        <taxon>Leisingera</taxon>
    </lineage>
</organism>
<gene>
    <name evidence="1" type="ORF">KUV26_03755</name>
</gene>
<dbReference type="Proteomes" id="UP000766629">
    <property type="component" value="Unassembled WGS sequence"/>
</dbReference>
<sequence>MPDTWPLQRGETLSSHDWFPFFGHKFLSSRFLSKSVMTGRRADIGTALILWAEAMRQDPAGTLPVDDLELADMARFRSLGEWQEVRESVLHGWETVLVEDPRTGECEERLGHPGLIEEIVQDMYKRKRGRDAAREAGRLALKKHKIRKKMHEMGVPEHIIKDDRAITALAEHFEHSELYITPDNVRAAMIEVLGYTGDVTPISAARK</sequence>
<comment type="caution">
    <text evidence="1">The sequence shown here is derived from an EMBL/GenBank/DDBJ whole genome shotgun (WGS) entry which is preliminary data.</text>
</comment>
<reference evidence="1 2" key="1">
    <citation type="submission" date="2021-06" db="EMBL/GenBank/DDBJ databases">
        <title>50 bacteria genomes isolated from Dapeng, Shenzhen, China.</title>
        <authorList>
            <person name="Zheng W."/>
            <person name="Yu S."/>
            <person name="Huang Y."/>
        </authorList>
    </citation>
    <scope>NUCLEOTIDE SEQUENCE [LARGE SCALE GENOMIC DNA]</scope>
    <source>
        <strain evidence="1 2">DP1N14-2</strain>
    </source>
</reference>
<evidence type="ECO:0008006" key="3">
    <source>
        <dbReference type="Google" id="ProtNLM"/>
    </source>
</evidence>
<keyword evidence="2" id="KW-1185">Reference proteome</keyword>
<evidence type="ECO:0000313" key="1">
    <source>
        <dbReference type="EMBL" id="MBY6138541.1"/>
    </source>
</evidence>
<dbReference type="RefSeq" id="WP_222507353.1">
    <property type="nucleotide sequence ID" value="NZ_JAHVJA010000001.1"/>
</dbReference>
<evidence type="ECO:0000313" key="2">
    <source>
        <dbReference type="Proteomes" id="UP000766629"/>
    </source>
</evidence>
<accession>A0ABS7NBG4</accession>